<dbReference type="EMBL" id="JACSQE010000001">
    <property type="protein sequence ID" value="MBD7996973.1"/>
    <property type="molecule type" value="Genomic_DNA"/>
</dbReference>
<sequence>MLLPLDIPTSAHPVTARDIAYATVAREGFQVSPIGEYSAVGQRGSSLITSTFGYLTDRASQLVRVQINTFALGDAGAVVRVSRVRADIVSIELGVSPADRIVAELQSLVAAALPAPTAPVSGAGTSDR</sequence>
<proteinExistence type="predicted"/>
<evidence type="ECO:0000313" key="2">
    <source>
        <dbReference type="Proteomes" id="UP000633601"/>
    </source>
</evidence>
<name>A0ABR8UWS7_9CELL</name>
<reference evidence="1 2" key="1">
    <citation type="submission" date="2020-08" db="EMBL/GenBank/DDBJ databases">
        <title>A Genomic Blueprint of the Chicken Gut Microbiome.</title>
        <authorList>
            <person name="Gilroy R."/>
            <person name="Ravi A."/>
            <person name="Getino M."/>
            <person name="Pursley I."/>
            <person name="Horton D.L."/>
            <person name="Alikhan N.-F."/>
            <person name="Baker D."/>
            <person name="Gharbi K."/>
            <person name="Hall N."/>
            <person name="Watson M."/>
            <person name="Adriaenssens E.M."/>
            <person name="Foster-Nyarko E."/>
            <person name="Jarju S."/>
            <person name="Secka A."/>
            <person name="Antonio M."/>
            <person name="Oren A."/>
            <person name="Chaudhuri R."/>
            <person name="La Ragione R.M."/>
            <person name="Hildebrand F."/>
            <person name="Pallen M.J."/>
        </authorList>
    </citation>
    <scope>NUCLEOTIDE SEQUENCE [LARGE SCALE GENOMIC DNA]</scope>
    <source>
        <strain evidence="1 2">Sa2CUA8</strain>
    </source>
</reference>
<evidence type="ECO:0000313" key="1">
    <source>
        <dbReference type="EMBL" id="MBD7996973.1"/>
    </source>
</evidence>
<protein>
    <recommendedName>
        <fullName evidence="3">DUF304 domain-containing protein</fullName>
    </recommendedName>
</protein>
<organism evidence="1 2">
    <name type="scientific">Oerskovia gallyi</name>
    <dbReference type="NCBI Taxonomy" id="2762226"/>
    <lineage>
        <taxon>Bacteria</taxon>
        <taxon>Bacillati</taxon>
        <taxon>Actinomycetota</taxon>
        <taxon>Actinomycetes</taxon>
        <taxon>Micrococcales</taxon>
        <taxon>Cellulomonadaceae</taxon>
        <taxon>Oerskovia</taxon>
    </lineage>
</organism>
<keyword evidence="2" id="KW-1185">Reference proteome</keyword>
<evidence type="ECO:0008006" key="3">
    <source>
        <dbReference type="Google" id="ProtNLM"/>
    </source>
</evidence>
<dbReference type="RefSeq" id="WP_191788746.1">
    <property type="nucleotide sequence ID" value="NZ_JACSQE010000001.1"/>
</dbReference>
<comment type="caution">
    <text evidence="1">The sequence shown here is derived from an EMBL/GenBank/DDBJ whole genome shotgun (WGS) entry which is preliminary data.</text>
</comment>
<accession>A0ABR8UWS7</accession>
<dbReference type="Proteomes" id="UP000633601">
    <property type="component" value="Unassembled WGS sequence"/>
</dbReference>
<gene>
    <name evidence="1" type="ORF">H9640_00200</name>
</gene>